<dbReference type="InterPro" id="IPR003607">
    <property type="entry name" value="HD/PDEase_dom"/>
</dbReference>
<dbReference type="PROSITE" id="PS51832">
    <property type="entry name" value="HD_GYP"/>
    <property type="match status" value="1"/>
</dbReference>
<dbReference type="PANTHER" id="PTHR43155">
    <property type="entry name" value="CYCLIC DI-GMP PHOSPHODIESTERASE PA4108-RELATED"/>
    <property type="match status" value="1"/>
</dbReference>
<dbReference type="OrthoDB" id="9764337at2"/>
<dbReference type="KEGG" id="dwd:DSCW_21380"/>
<sequence length="235" mass="26371">MLEKINSGEINDVKMTLCEIVSETFSGPVETSIESLPETIDIMYEGYSTASGILKDFHEINYAGYPLVNHSVNVLTLALLYCLNNQFREDDIKRISLCALLHDVGVTKLPKGLVSYQGRLPDPQYQEYQAHPAIGHDIVKQNENIDSSIAVGILEHHERLSGNGYPRGIANISFEGKLVGLIDSFDSLTNSEKMHRKKKKPFDAMMLIKNEVFNKGCFDKNIFKDLCLSLGKKPY</sequence>
<evidence type="ECO:0000313" key="2">
    <source>
        <dbReference type="EMBL" id="BBO74721.1"/>
    </source>
</evidence>
<evidence type="ECO:0000259" key="1">
    <source>
        <dbReference type="PROSITE" id="PS51832"/>
    </source>
</evidence>
<dbReference type="EMBL" id="AP021875">
    <property type="protein sequence ID" value="BBO74721.1"/>
    <property type="molecule type" value="Genomic_DNA"/>
</dbReference>
<dbReference type="SMART" id="SM00471">
    <property type="entry name" value="HDc"/>
    <property type="match status" value="1"/>
</dbReference>
<dbReference type="SUPFAM" id="SSF109604">
    <property type="entry name" value="HD-domain/PDEase-like"/>
    <property type="match status" value="1"/>
</dbReference>
<dbReference type="CDD" id="cd00077">
    <property type="entry name" value="HDc"/>
    <property type="match status" value="1"/>
</dbReference>
<dbReference type="InterPro" id="IPR037522">
    <property type="entry name" value="HD_GYP_dom"/>
</dbReference>
<feature type="domain" description="HD-GYP" evidence="1">
    <location>
        <begin position="45"/>
        <end position="235"/>
    </location>
</feature>
<name>A0A5K7Z526_9BACT</name>
<organism evidence="2 3">
    <name type="scientific">Desulfosarcina widdelii</name>
    <dbReference type="NCBI Taxonomy" id="947919"/>
    <lineage>
        <taxon>Bacteria</taxon>
        <taxon>Pseudomonadati</taxon>
        <taxon>Thermodesulfobacteriota</taxon>
        <taxon>Desulfobacteria</taxon>
        <taxon>Desulfobacterales</taxon>
        <taxon>Desulfosarcinaceae</taxon>
        <taxon>Desulfosarcina</taxon>
    </lineage>
</organism>
<keyword evidence="3" id="KW-1185">Reference proteome</keyword>
<reference evidence="2 3" key="1">
    <citation type="submission" date="2019-11" db="EMBL/GenBank/DDBJ databases">
        <title>Comparative genomics of hydrocarbon-degrading Desulfosarcina strains.</title>
        <authorList>
            <person name="Watanabe M."/>
            <person name="Kojima H."/>
            <person name="Fukui M."/>
        </authorList>
    </citation>
    <scope>NUCLEOTIDE SEQUENCE [LARGE SCALE GENOMIC DNA]</scope>
    <source>
        <strain evidence="2 3">PP31</strain>
    </source>
</reference>
<evidence type="ECO:0000313" key="3">
    <source>
        <dbReference type="Proteomes" id="UP000427769"/>
    </source>
</evidence>
<dbReference type="Pfam" id="PF13487">
    <property type="entry name" value="HD_5"/>
    <property type="match status" value="1"/>
</dbReference>
<proteinExistence type="predicted"/>
<dbReference type="Proteomes" id="UP000427769">
    <property type="component" value="Chromosome"/>
</dbReference>
<protein>
    <recommendedName>
        <fullName evidence="1">HD-GYP domain-containing protein</fullName>
    </recommendedName>
</protein>
<dbReference type="RefSeq" id="WP_155303723.1">
    <property type="nucleotide sequence ID" value="NZ_AP021875.1"/>
</dbReference>
<dbReference type="AlphaFoldDB" id="A0A5K7Z526"/>
<dbReference type="PANTHER" id="PTHR43155:SF2">
    <property type="entry name" value="CYCLIC DI-GMP PHOSPHODIESTERASE PA4108"/>
    <property type="match status" value="1"/>
</dbReference>
<dbReference type="Gene3D" id="1.10.3210.10">
    <property type="entry name" value="Hypothetical protein af1432"/>
    <property type="match status" value="1"/>
</dbReference>
<accession>A0A5K7Z526</accession>
<gene>
    <name evidence="2" type="ORF">DSCW_21380</name>
</gene>